<feature type="coiled-coil region" evidence="1">
    <location>
        <begin position="27"/>
        <end position="148"/>
    </location>
</feature>
<gene>
    <name evidence="2" type="ORF">Pyn_25693</name>
</gene>
<sequence>MKKEIDCRLADFETKELNFNLVMGVKAKQLQGIVQEVEESKSQLQSLKLSIQEHCEKYEVEENRLGKVRKLVKGKETEYFSIQQRIKDVSKEIESKSKEIESKERQLNDVQGKVVDQWKEFDLKDKEIRAKQTLIEESDREMKSKEQKPGLILKLMLDYSNAIESKIKDFNLLEKSVGVWDCKLELRELEIKRWFEKLEKQFESKVEELNLIDKRVKDCINEVQLKEKLLYPREKHLDSLDKSIQECARRLEQQAKELELKQQQFEKSTEEHN</sequence>
<evidence type="ECO:0000313" key="3">
    <source>
        <dbReference type="Proteomes" id="UP000250321"/>
    </source>
</evidence>
<name>A0A314Z088_PRUYE</name>
<keyword evidence="1" id="KW-0175">Coiled coil</keyword>
<dbReference type="Proteomes" id="UP000250321">
    <property type="component" value="Unassembled WGS sequence"/>
</dbReference>
<protein>
    <submittedName>
        <fullName evidence="2">Uncharacterized protein</fullName>
    </submittedName>
</protein>
<keyword evidence="3" id="KW-1185">Reference proteome</keyword>
<evidence type="ECO:0000313" key="2">
    <source>
        <dbReference type="EMBL" id="PQQ10568.1"/>
    </source>
</evidence>
<feature type="coiled-coil region" evidence="1">
    <location>
        <begin position="237"/>
        <end position="271"/>
    </location>
</feature>
<proteinExistence type="predicted"/>
<accession>A0A314Z088</accession>
<comment type="caution">
    <text evidence="2">The sequence shown here is derived from an EMBL/GenBank/DDBJ whole genome shotgun (WGS) entry which is preliminary data.</text>
</comment>
<dbReference type="OrthoDB" id="1070732at2759"/>
<evidence type="ECO:0000256" key="1">
    <source>
        <dbReference type="SAM" id="Coils"/>
    </source>
</evidence>
<reference evidence="2 3" key="1">
    <citation type="submission" date="2018-02" db="EMBL/GenBank/DDBJ databases">
        <title>Draft genome of wild Prunus yedoensis var. nudiflora.</title>
        <authorList>
            <person name="Baek S."/>
            <person name="Kim J.-H."/>
            <person name="Choi K."/>
            <person name="Kim G.-B."/>
            <person name="Cho A."/>
            <person name="Jang H."/>
            <person name="Shin C.-H."/>
            <person name="Yu H.-J."/>
            <person name="Mun J.-H."/>
        </authorList>
    </citation>
    <scope>NUCLEOTIDE SEQUENCE [LARGE SCALE GENOMIC DNA]</scope>
    <source>
        <strain evidence="3">cv. Jeju island</strain>
        <tissue evidence="2">Leaf</tissue>
    </source>
</reference>
<dbReference type="AlphaFoldDB" id="A0A314Z088"/>
<organism evidence="2 3">
    <name type="scientific">Prunus yedoensis var. nudiflora</name>
    <dbReference type="NCBI Taxonomy" id="2094558"/>
    <lineage>
        <taxon>Eukaryota</taxon>
        <taxon>Viridiplantae</taxon>
        <taxon>Streptophyta</taxon>
        <taxon>Embryophyta</taxon>
        <taxon>Tracheophyta</taxon>
        <taxon>Spermatophyta</taxon>
        <taxon>Magnoliopsida</taxon>
        <taxon>eudicotyledons</taxon>
        <taxon>Gunneridae</taxon>
        <taxon>Pentapetalae</taxon>
        <taxon>rosids</taxon>
        <taxon>fabids</taxon>
        <taxon>Rosales</taxon>
        <taxon>Rosaceae</taxon>
        <taxon>Amygdaloideae</taxon>
        <taxon>Amygdaleae</taxon>
        <taxon>Prunus</taxon>
    </lineage>
</organism>
<dbReference type="EMBL" id="PJQY01000493">
    <property type="protein sequence ID" value="PQQ10568.1"/>
    <property type="molecule type" value="Genomic_DNA"/>
</dbReference>